<dbReference type="Pfam" id="PF02646">
    <property type="entry name" value="RmuC"/>
    <property type="match status" value="1"/>
</dbReference>
<feature type="coiled-coil region" evidence="5">
    <location>
        <begin position="98"/>
        <end position="125"/>
    </location>
</feature>
<dbReference type="RefSeq" id="WP_047216622.1">
    <property type="nucleotide sequence ID" value="NZ_CP011568.3"/>
</dbReference>
<evidence type="ECO:0000256" key="1">
    <source>
        <dbReference type="ARBA" id="ARBA00003416"/>
    </source>
</evidence>
<evidence type="ECO:0000256" key="5">
    <source>
        <dbReference type="SAM" id="Coils"/>
    </source>
</evidence>
<accession>A0A0G3EWZ6</accession>
<dbReference type="InterPro" id="IPR003798">
    <property type="entry name" value="DNA_recombination_RmuC"/>
</dbReference>
<name>A0A0G3EWZ6_9BURK</name>
<organism evidence="6 7">
    <name type="scientific">Pandoraea thiooxydans</name>
    <dbReference type="NCBI Taxonomy" id="445709"/>
    <lineage>
        <taxon>Bacteria</taxon>
        <taxon>Pseudomonadati</taxon>
        <taxon>Pseudomonadota</taxon>
        <taxon>Betaproteobacteria</taxon>
        <taxon>Burkholderiales</taxon>
        <taxon>Burkholderiaceae</taxon>
        <taxon>Pandoraea</taxon>
    </lineage>
</organism>
<keyword evidence="7" id="KW-1185">Reference proteome</keyword>
<keyword evidence="4" id="KW-0233">DNA recombination</keyword>
<reference evidence="7" key="1">
    <citation type="submission" date="2015-06" db="EMBL/GenBank/DDBJ databases">
        <authorList>
            <person name="Lim Y.L."/>
            <person name="Ee R."/>
            <person name="Yong D."/>
            <person name="How K.Y."/>
            <person name="Yin W.F."/>
            <person name="Chan K.G."/>
        </authorList>
    </citation>
    <scope>NUCLEOTIDE SEQUENCE [LARGE SCALE GENOMIC DNA]</scope>
    <source>
        <strain evidence="7">DSM 25325</strain>
    </source>
</reference>
<keyword evidence="3 5" id="KW-0175">Coiled coil</keyword>
<feature type="coiled-coil region" evidence="5">
    <location>
        <begin position="149"/>
        <end position="183"/>
    </location>
</feature>
<proteinExistence type="inferred from homology"/>
<evidence type="ECO:0000313" key="6">
    <source>
        <dbReference type="EMBL" id="AKJ70559.1"/>
    </source>
</evidence>
<comment type="similarity">
    <text evidence="2">Belongs to the RmuC family.</text>
</comment>
<evidence type="ECO:0000256" key="3">
    <source>
        <dbReference type="ARBA" id="ARBA00023054"/>
    </source>
</evidence>
<dbReference type="OrthoDB" id="9765111at2"/>
<comment type="function">
    <text evidence="1">Involved in DNA recombination.</text>
</comment>
<sequence length="476" mass="52941">MVTTILLVAILLGLALLGMLVARRRDGAEGLRAMHEDLLRAGERSERALRQELSDAARAGRTEQGAQLSQFQQALAAQMTSVATVQNNQIDGFAQQLVKLTESNAAQLEAVRQSLMQQGQQMREEQGTALRRFGEAQQQQLTQLTESNERRLAEIRATLEQKLKDIETQNAAKLEEMRRTVDEKLHATLEQRLGESFKLVSDRLEQVHRGLGEMQTLAAGVGDLKRVLTNVKTRGTWGEVQLEALLEQLLTADQYQKNVATVPKSNDRVEFAIALPGRDGETGEPVWLPIDAKFPREDYERLIDAQERADPGAVEEAAKALENRIRQEARTIAEKYLAPPHTTDFALLFLPTEGLYAEVLRRPGLSDALQRDFRVTVAGPTTLTALLNSLQMGFRTLAIERRSSEVWQVLGAVKTEFGKFGDVLARTKSQLETVTRSIDQAEVRTRQMARKLKTVEALSGDEAIALLGSDVAIEED</sequence>
<evidence type="ECO:0000313" key="7">
    <source>
        <dbReference type="Proteomes" id="UP000036700"/>
    </source>
</evidence>
<protein>
    <submittedName>
        <fullName evidence="6">Recombinase RmuC</fullName>
    </submittedName>
</protein>
<dbReference type="Proteomes" id="UP000036700">
    <property type="component" value="Chromosome"/>
</dbReference>
<dbReference type="KEGG" id="ptx:ABW99_12840"/>
<dbReference type="PANTHER" id="PTHR30563">
    <property type="entry name" value="DNA RECOMBINATION PROTEIN RMUC"/>
    <property type="match status" value="1"/>
</dbReference>
<dbReference type="EMBL" id="CP011568">
    <property type="protein sequence ID" value="AKJ70559.1"/>
    <property type="molecule type" value="Genomic_DNA"/>
</dbReference>
<dbReference type="STRING" id="445709.ABW99_12840"/>
<gene>
    <name evidence="6" type="ORF">ABW99_12840</name>
</gene>
<dbReference type="PANTHER" id="PTHR30563:SF0">
    <property type="entry name" value="DNA RECOMBINATION PROTEIN RMUC"/>
    <property type="match status" value="1"/>
</dbReference>
<dbReference type="PATRIC" id="fig|445709.3.peg.2725"/>
<evidence type="ECO:0000256" key="4">
    <source>
        <dbReference type="ARBA" id="ARBA00023172"/>
    </source>
</evidence>
<dbReference type="GO" id="GO:0006310">
    <property type="term" value="P:DNA recombination"/>
    <property type="evidence" value="ECO:0007669"/>
    <property type="project" value="UniProtKB-KW"/>
</dbReference>
<dbReference type="AlphaFoldDB" id="A0A0G3EWZ6"/>
<evidence type="ECO:0000256" key="2">
    <source>
        <dbReference type="ARBA" id="ARBA00009840"/>
    </source>
</evidence>